<dbReference type="PROSITE" id="PS51160">
    <property type="entry name" value="ACYLPHOSPHATASE_3"/>
    <property type="match status" value="1"/>
</dbReference>
<dbReference type="RefSeq" id="WP_048090102.1">
    <property type="nucleotide sequence ID" value="NZ_JMIY01000003.1"/>
</dbReference>
<feature type="active site" evidence="1">
    <location>
        <position position="37"/>
    </location>
</feature>
<dbReference type="AlphaFoldDB" id="A0A062V679"/>
<protein>
    <recommendedName>
        <fullName evidence="1">acylphosphatase</fullName>
        <ecNumber evidence="1">3.6.1.7</ecNumber>
    </recommendedName>
</protein>
<dbReference type="PANTHER" id="PTHR47268:SF4">
    <property type="entry name" value="ACYLPHOSPHATASE"/>
    <property type="match status" value="1"/>
</dbReference>
<name>A0A062V679_9EURY</name>
<evidence type="ECO:0000313" key="4">
    <source>
        <dbReference type="EMBL" id="KCZ72083.1"/>
    </source>
</evidence>
<dbReference type="GO" id="GO:0003998">
    <property type="term" value="F:acylphosphatase activity"/>
    <property type="evidence" value="ECO:0007669"/>
    <property type="project" value="UniProtKB-EC"/>
</dbReference>
<evidence type="ECO:0000313" key="5">
    <source>
        <dbReference type="Proteomes" id="UP000027153"/>
    </source>
</evidence>
<accession>A0A062V679</accession>
<dbReference type="InterPro" id="IPR001792">
    <property type="entry name" value="Acylphosphatase-like_dom"/>
</dbReference>
<evidence type="ECO:0000256" key="1">
    <source>
        <dbReference type="PROSITE-ProRule" id="PRU00520"/>
    </source>
</evidence>
<organism evidence="4 5">
    <name type="scientific">Candidatus Methanoperedens nitratireducens</name>
    <dbReference type="NCBI Taxonomy" id="1392998"/>
    <lineage>
        <taxon>Archaea</taxon>
        <taxon>Methanobacteriati</taxon>
        <taxon>Methanobacteriota</taxon>
        <taxon>Stenosarchaea group</taxon>
        <taxon>Methanomicrobia</taxon>
        <taxon>Methanosarcinales</taxon>
        <taxon>ANME-2 cluster</taxon>
        <taxon>Candidatus Methanoperedentaceae</taxon>
        <taxon>Candidatus Methanoperedens</taxon>
    </lineage>
</organism>
<comment type="caution">
    <text evidence="4">The sequence shown here is derived from an EMBL/GenBank/DDBJ whole genome shotgun (WGS) entry which is preliminary data.</text>
</comment>
<evidence type="ECO:0000259" key="3">
    <source>
        <dbReference type="PROSITE" id="PS51160"/>
    </source>
</evidence>
<feature type="domain" description="Acylphosphatase-like" evidence="3">
    <location>
        <begin position="4"/>
        <end position="63"/>
    </location>
</feature>
<reference evidence="4 5" key="1">
    <citation type="journal article" date="2013" name="Nature">
        <title>Anaerobic oxidation of methane coupled to nitrate reduction in a novel archaeal lineage.</title>
        <authorList>
            <person name="Haroon M.F."/>
            <person name="Hu S."/>
            <person name="Shi Y."/>
            <person name="Imelfort M."/>
            <person name="Keller J."/>
            <person name="Hugenholtz P."/>
            <person name="Yuan Z."/>
            <person name="Tyson G.W."/>
        </authorList>
    </citation>
    <scope>NUCLEOTIDE SEQUENCE [LARGE SCALE GENOMIC DNA]</scope>
    <source>
        <strain evidence="4 5">ANME-2d</strain>
    </source>
</reference>
<dbReference type="PANTHER" id="PTHR47268">
    <property type="entry name" value="ACYLPHOSPHATASE"/>
    <property type="match status" value="1"/>
</dbReference>
<proteinExistence type="inferred from homology"/>
<dbReference type="InterPro" id="IPR036046">
    <property type="entry name" value="Acylphosphatase-like_dom_sf"/>
</dbReference>
<dbReference type="Gene3D" id="3.30.70.100">
    <property type="match status" value="1"/>
</dbReference>
<dbReference type="Pfam" id="PF00708">
    <property type="entry name" value="Acylphosphatase"/>
    <property type="match status" value="1"/>
</dbReference>
<comment type="catalytic activity">
    <reaction evidence="1">
        <text>an acyl phosphate + H2O = a carboxylate + phosphate + H(+)</text>
        <dbReference type="Rhea" id="RHEA:14965"/>
        <dbReference type="ChEBI" id="CHEBI:15377"/>
        <dbReference type="ChEBI" id="CHEBI:15378"/>
        <dbReference type="ChEBI" id="CHEBI:29067"/>
        <dbReference type="ChEBI" id="CHEBI:43474"/>
        <dbReference type="ChEBI" id="CHEBI:59918"/>
        <dbReference type="EC" id="3.6.1.7"/>
    </reaction>
</comment>
<keyword evidence="1" id="KW-0378">Hydrolase</keyword>
<keyword evidence="5" id="KW-1185">Reference proteome</keyword>
<dbReference type="EMBL" id="JMIY01000003">
    <property type="protein sequence ID" value="KCZ72083.1"/>
    <property type="molecule type" value="Genomic_DNA"/>
</dbReference>
<comment type="similarity">
    <text evidence="2">Belongs to the acylphosphatase family.</text>
</comment>
<dbReference type="InterPro" id="IPR020456">
    <property type="entry name" value="Acylphosphatase"/>
</dbReference>
<dbReference type="SUPFAM" id="SSF54975">
    <property type="entry name" value="Acylphosphatase/BLUF domain-like"/>
    <property type="match status" value="1"/>
</dbReference>
<feature type="active site" evidence="1">
    <location>
        <position position="19"/>
    </location>
</feature>
<dbReference type="Proteomes" id="UP000027153">
    <property type="component" value="Unassembled WGS sequence"/>
</dbReference>
<dbReference type="EC" id="3.6.1.7" evidence="1"/>
<sequence>MQKRAVIIARGEVQRVGYRDVVERAARRMKLTGFVENVRPYDVRIICEGDKTSRCRYMRILVK</sequence>
<dbReference type="OrthoDB" id="6643at2157"/>
<evidence type="ECO:0000256" key="2">
    <source>
        <dbReference type="RuleBase" id="RU004168"/>
    </source>
</evidence>
<gene>
    <name evidence="4" type="ORF">ANME2D_01485</name>
</gene>